<dbReference type="Gene3D" id="3.90.1490.10">
    <property type="entry name" value="putative n-type atp pyrophosphatase, domain 2"/>
    <property type="match status" value="1"/>
</dbReference>
<dbReference type="InterPro" id="IPR006175">
    <property type="entry name" value="YjgF/YER057c/UK114"/>
</dbReference>
<dbReference type="InterPro" id="IPR022427">
    <property type="entry name" value="MJ0570_ATP-bd"/>
</dbReference>
<evidence type="ECO:0000256" key="11">
    <source>
        <dbReference type="ARBA" id="ARBA00032849"/>
    </source>
</evidence>
<dbReference type="InterPro" id="IPR035959">
    <property type="entry name" value="RutC-like_sf"/>
</dbReference>
<dbReference type="EC" id="6.3.1.14" evidence="3"/>
<dbReference type="EMBL" id="FN653031">
    <property type="protein sequence ID" value="CBY08391.1"/>
    <property type="molecule type" value="Genomic_DNA"/>
</dbReference>
<accession>E4XA61</accession>
<gene>
    <name evidence="14" type="ORF">GSOID_T00004957001</name>
</gene>
<dbReference type="Pfam" id="PF01902">
    <property type="entry name" value="Diphthami_syn_2"/>
    <property type="match status" value="1"/>
</dbReference>
<evidence type="ECO:0000256" key="7">
    <source>
        <dbReference type="ARBA" id="ARBA00022840"/>
    </source>
</evidence>
<dbReference type="FunFam" id="3.90.1490.10:FF:000001">
    <property type="entry name" value="Diphthine--ammonia ligase"/>
    <property type="match status" value="1"/>
</dbReference>
<dbReference type="Gene3D" id="3.40.50.620">
    <property type="entry name" value="HUPs"/>
    <property type="match status" value="1"/>
</dbReference>
<proteinExistence type="inferred from homology"/>
<evidence type="ECO:0000256" key="5">
    <source>
        <dbReference type="ARBA" id="ARBA00022598"/>
    </source>
</evidence>
<dbReference type="PANTHER" id="PTHR12196:SF2">
    <property type="entry name" value="DIPHTHINE--AMMONIA LIGASE"/>
    <property type="match status" value="1"/>
</dbReference>
<feature type="domain" description="Diphthamide synthase" evidence="13">
    <location>
        <begin position="1"/>
        <end position="226"/>
    </location>
</feature>
<dbReference type="CDD" id="cd01994">
    <property type="entry name" value="AANH_PF0828-like"/>
    <property type="match status" value="1"/>
</dbReference>
<comment type="similarity">
    <text evidence="2">Belongs to the Diphthine--ammonia ligase family.</text>
</comment>
<comment type="pathway">
    <text evidence="1">Protein modification; peptidyl-diphthamide biosynthesis.</text>
</comment>
<evidence type="ECO:0000256" key="4">
    <source>
        <dbReference type="ARBA" id="ARBA00018426"/>
    </source>
</evidence>
<dbReference type="SUPFAM" id="SSF55298">
    <property type="entry name" value="YjgF-like"/>
    <property type="match status" value="2"/>
</dbReference>
<keyword evidence="15" id="KW-1185">Reference proteome</keyword>
<keyword evidence="7" id="KW-0067">ATP-binding</keyword>
<dbReference type="Pfam" id="PF01042">
    <property type="entry name" value="Ribonuc_L-PSP"/>
    <property type="match status" value="1"/>
</dbReference>
<name>E4XA61_OIKDI</name>
<evidence type="ECO:0000256" key="9">
    <source>
        <dbReference type="ARBA" id="ARBA00031202"/>
    </source>
</evidence>
<sequence length="593" mass="65332">MKIGALLSGGKDSVFALHAVVASGHEVNCIGHISPEEGGEPDSEMYQSVATEGISLVAEALELPLFLQSSKSKSNCSTMDYKPSEGDEVEDLYLLLDRMKKEKQIEGICCGALLSDYQRIRVESVCNRLGLVSFAPIWQKDQKQYISDLNTLGFEVVIVKVAALGLNRKHVGKLLEDLTPTLLTLEEKYGVHPAGEGGEFESYVTDCPLYKKKIVLNETEIVLHSDDFSAPVYYLKIKSASLADKDSSGNEDFKALPQMQQYRSDEKAPVPVVAPTSIQSSSGRFLSISALSGENLAAALEQLNCKLRENKLNKADIVQVQLFLRDLSQFNTMNAAYSEFFKGEPSTPTRLCVEANLPVSQPFIMNVTAKRAQNSNSLKVTSRSNWACSVVGPYSQAVMADDDLYLSGIIGLRPMEHLLAAGASNQLRLACSHRDQLIDLMASRWPSRHQCMYSFITSKDIATSSSRLLSGDSLGSFSILVSCLPRGASVEIAARLSPSGWAHYCAAADTLLELKEIIAERKNEACQMLIFENEELRKESGEDTLETEIDYFNYLRNSSSVCKIPVAGIFCDKMKERSYAIVIEQLNKMNLEA</sequence>
<dbReference type="GO" id="GO:0005524">
    <property type="term" value="F:ATP binding"/>
    <property type="evidence" value="ECO:0007669"/>
    <property type="project" value="UniProtKB-KW"/>
</dbReference>
<evidence type="ECO:0000256" key="1">
    <source>
        <dbReference type="ARBA" id="ARBA00005156"/>
    </source>
</evidence>
<dbReference type="AlphaFoldDB" id="E4XA61"/>
<dbReference type="UniPathway" id="UPA00559"/>
<dbReference type="SUPFAM" id="SSF52402">
    <property type="entry name" value="Adenine nucleotide alpha hydrolases-like"/>
    <property type="match status" value="1"/>
</dbReference>
<dbReference type="GO" id="GO:0017178">
    <property type="term" value="F:diphthine-ammonia ligase activity"/>
    <property type="evidence" value="ECO:0007669"/>
    <property type="project" value="UniProtKB-EC"/>
</dbReference>
<dbReference type="OrthoDB" id="686384at2759"/>
<reference evidence="14" key="1">
    <citation type="journal article" date="2010" name="Science">
        <title>Plasticity of animal genome architecture unmasked by rapid evolution of a pelagic tunicate.</title>
        <authorList>
            <person name="Denoeud F."/>
            <person name="Henriet S."/>
            <person name="Mungpakdee S."/>
            <person name="Aury J.M."/>
            <person name="Da Silva C."/>
            <person name="Brinkmann H."/>
            <person name="Mikhaleva J."/>
            <person name="Olsen L.C."/>
            <person name="Jubin C."/>
            <person name="Canestro C."/>
            <person name="Bouquet J.M."/>
            <person name="Danks G."/>
            <person name="Poulain J."/>
            <person name="Campsteijn C."/>
            <person name="Adamski M."/>
            <person name="Cross I."/>
            <person name="Yadetie F."/>
            <person name="Muffato M."/>
            <person name="Louis A."/>
            <person name="Butcher S."/>
            <person name="Tsagkogeorga G."/>
            <person name="Konrad A."/>
            <person name="Singh S."/>
            <person name="Jensen M.F."/>
            <person name="Cong E.H."/>
            <person name="Eikeseth-Otteraa H."/>
            <person name="Noel B."/>
            <person name="Anthouard V."/>
            <person name="Porcel B.M."/>
            <person name="Kachouri-Lafond R."/>
            <person name="Nishino A."/>
            <person name="Ugolini M."/>
            <person name="Chourrout P."/>
            <person name="Nishida H."/>
            <person name="Aasland R."/>
            <person name="Huzurbazar S."/>
            <person name="Westhof E."/>
            <person name="Delsuc F."/>
            <person name="Lehrach H."/>
            <person name="Reinhardt R."/>
            <person name="Weissenbach J."/>
            <person name="Roy S.W."/>
            <person name="Artiguenave F."/>
            <person name="Postlethwait J.H."/>
            <person name="Manak J.R."/>
            <person name="Thompson E.M."/>
            <person name="Jaillon O."/>
            <person name="Du Pasquier L."/>
            <person name="Boudinot P."/>
            <person name="Liberles D.A."/>
            <person name="Volff J.N."/>
            <person name="Philippe H."/>
            <person name="Lenhard B."/>
            <person name="Roest Crollius H."/>
            <person name="Wincker P."/>
            <person name="Chourrout D."/>
        </authorList>
    </citation>
    <scope>NUCLEOTIDE SEQUENCE [LARGE SCALE GENOMIC DNA]</scope>
</reference>
<dbReference type="InterPro" id="IPR002761">
    <property type="entry name" value="Diphthami_syn_dom"/>
</dbReference>
<evidence type="ECO:0000256" key="12">
    <source>
        <dbReference type="ARBA" id="ARBA00048108"/>
    </source>
</evidence>
<evidence type="ECO:0000256" key="3">
    <source>
        <dbReference type="ARBA" id="ARBA00012089"/>
    </source>
</evidence>
<comment type="catalytic activity">
    <reaction evidence="12">
        <text>diphthine-[translation elongation factor 2] + NH4(+) + ATP = diphthamide-[translation elongation factor 2] + AMP + diphosphate + H(+)</text>
        <dbReference type="Rhea" id="RHEA:19753"/>
        <dbReference type="Rhea" id="RHEA-COMP:10172"/>
        <dbReference type="Rhea" id="RHEA-COMP:10174"/>
        <dbReference type="ChEBI" id="CHEBI:15378"/>
        <dbReference type="ChEBI" id="CHEBI:16692"/>
        <dbReference type="ChEBI" id="CHEBI:28938"/>
        <dbReference type="ChEBI" id="CHEBI:30616"/>
        <dbReference type="ChEBI" id="CHEBI:33019"/>
        <dbReference type="ChEBI" id="CHEBI:82696"/>
        <dbReference type="ChEBI" id="CHEBI:456215"/>
        <dbReference type="EC" id="6.3.1.14"/>
    </reaction>
</comment>
<protein>
    <recommendedName>
        <fullName evidence="4">Diphthine--ammonia ligase</fullName>
        <ecNumber evidence="3">6.3.1.14</ecNumber>
    </recommendedName>
    <alternativeName>
        <fullName evidence="9">ATP-binding domain-containing protein 4</fullName>
    </alternativeName>
    <alternativeName>
        <fullName evidence="8">Diphthamide synthase</fullName>
    </alternativeName>
    <alternativeName>
        <fullName evidence="10">Diphthamide synthetase</fullName>
    </alternativeName>
    <alternativeName>
        <fullName evidence="11">Protein DPH6 homolog</fullName>
    </alternativeName>
</protein>
<dbReference type="NCBIfam" id="TIGR03679">
    <property type="entry name" value="arCOG00187"/>
    <property type="match status" value="1"/>
</dbReference>
<evidence type="ECO:0000256" key="10">
    <source>
        <dbReference type="ARBA" id="ARBA00031552"/>
    </source>
</evidence>
<dbReference type="PANTHER" id="PTHR12196">
    <property type="entry name" value="DOMAIN OF UNKNOWN FUNCTION 71 DUF71 -CONTAINING PROTEIN"/>
    <property type="match status" value="1"/>
</dbReference>
<dbReference type="InterPro" id="IPR014729">
    <property type="entry name" value="Rossmann-like_a/b/a_fold"/>
</dbReference>
<dbReference type="InterPro" id="IPR030662">
    <property type="entry name" value="DPH6/MJ0570"/>
</dbReference>
<evidence type="ECO:0000256" key="6">
    <source>
        <dbReference type="ARBA" id="ARBA00022741"/>
    </source>
</evidence>
<evidence type="ECO:0000313" key="14">
    <source>
        <dbReference type="EMBL" id="CBY08391.1"/>
    </source>
</evidence>
<evidence type="ECO:0000259" key="13">
    <source>
        <dbReference type="Pfam" id="PF01902"/>
    </source>
</evidence>
<organism evidence="14">
    <name type="scientific">Oikopleura dioica</name>
    <name type="common">Tunicate</name>
    <dbReference type="NCBI Taxonomy" id="34765"/>
    <lineage>
        <taxon>Eukaryota</taxon>
        <taxon>Metazoa</taxon>
        <taxon>Chordata</taxon>
        <taxon>Tunicata</taxon>
        <taxon>Appendicularia</taxon>
        <taxon>Copelata</taxon>
        <taxon>Oikopleuridae</taxon>
        <taxon>Oikopleura</taxon>
    </lineage>
</organism>
<evidence type="ECO:0000313" key="15">
    <source>
        <dbReference type="Proteomes" id="UP000001307"/>
    </source>
</evidence>
<keyword evidence="6" id="KW-0547">Nucleotide-binding</keyword>
<keyword evidence="5" id="KW-0436">Ligase</keyword>
<dbReference type="NCBIfam" id="TIGR00290">
    <property type="entry name" value="MJ0570_dom"/>
    <property type="match status" value="1"/>
</dbReference>
<dbReference type="Proteomes" id="UP000001307">
    <property type="component" value="Unassembled WGS sequence"/>
</dbReference>
<dbReference type="FunFam" id="3.40.50.620:FF:000145">
    <property type="entry name" value="ATP-binding domain containing protein"/>
    <property type="match status" value="1"/>
</dbReference>
<dbReference type="Gene3D" id="3.30.1330.40">
    <property type="entry name" value="RutC-like"/>
    <property type="match status" value="2"/>
</dbReference>
<dbReference type="InParanoid" id="E4XA61"/>
<evidence type="ECO:0000256" key="8">
    <source>
        <dbReference type="ARBA" id="ARBA00029814"/>
    </source>
</evidence>
<dbReference type="GO" id="GO:0017183">
    <property type="term" value="P:protein histidyl modification to diphthamide"/>
    <property type="evidence" value="ECO:0007669"/>
    <property type="project" value="UniProtKB-UniPathway"/>
</dbReference>
<evidence type="ECO:0000256" key="2">
    <source>
        <dbReference type="ARBA" id="ARBA00008496"/>
    </source>
</evidence>